<sequence>MVLRPEKRVGGWSLTALTGLPARSRRVVLPIAAWPVFKHSPQSKRVQLVAGKSPHLCASGNPIQPLRGLAGHIDPFTFTAPAPHPASSPALSPAHEFRGRSRTWSPTRAVLHLHLAPHHLNPSISHLGLIGHFNLLSVGPHFLRDMNEPAFRAIPREGVEGVSRLAKITPDHLNWEKDWESIEKLVEPILQKHQAKYEQLEQSGSTHRDKHLANRDATRGRTTLKLLQERELHSYQLSSSEPGRASPGIAHLLAYAIEKDASAGPRSSTSPRPFDDVRQELDDIISVRIEDEVYTAQQNLEDHVRDAIMEATDQVEEKVVERLSSASVCILFG</sequence>
<gene>
    <name evidence="2" type="ORF">B0T15DRAFT_513884</name>
</gene>
<dbReference type="AlphaFoldDB" id="A0AAJ0GPI3"/>
<proteinExistence type="predicted"/>
<accession>A0AAJ0GPI3</accession>
<organism evidence="2 3">
    <name type="scientific">Chaetomium strumarium</name>
    <dbReference type="NCBI Taxonomy" id="1170767"/>
    <lineage>
        <taxon>Eukaryota</taxon>
        <taxon>Fungi</taxon>
        <taxon>Dikarya</taxon>
        <taxon>Ascomycota</taxon>
        <taxon>Pezizomycotina</taxon>
        <taxon>Sordariomycetes</taxon>
        <taxon>Sordariomycetidae</taxon>
        <taxon>Sordariales</taxon>
        <taxon>Chaetomiaceae</taxon>
        <taxon>Chaetomium</taxon>
    </lineage>
</organism>
<evidence type="ECO:0000313" key="3">
    <source>
        <dbReference type="Proteomes" id="UP001273166"/>
    </source>
</evidence>
<dbReference type="Proteomes" id="UP001273166">
    <property type="component" value="Unassembled WGS sequence"/>
</dbReference>
<comment type="caution">
    <text evidence="2">The sequence shown here is derived from an EMBL/GenBank/DDBJ whole genome shotgun (WGS) entry which is preliminary data.</text>
</comment>
<evidence type="ECO:0000256" key="1">
    <source>
        <dbReference type="SAM" id="MobiDB-lite"/>
    </source>
</evidence>
<protein>
    <submittedName>
        <fullName evidence="2">Uncharacterized protein</fullName>
    </submittedName>
</protein>
<keyword evidence="3" id="KW-1185">Reference proteome</keyword>
<feature type="region of interest" description="Disordered" evidence="1">
    <location>
        <begin position="200"/>
        <end position="220"/>
    </location>
</feature>
<reference evidence="2" key="1">
    <citation type="journal article" date="2023" name="Mol. Phylogenet. Evol.">
        <title>Genome-scale phylogeny and comparative genomics of the fungal order Sordariales.</title>
        <authorList>
            <person name="Hensen N."/>
            <person name="Bonometti L."/>
            <person name="Westerberg I."/>
            <person name="Brannstrom I.O."/>
            <person name="Guillou S."/>
            <person name="Cros-Aarteil S."/>
            <person name="Calhoun S."/>
            <person name="Haridas S."/>
            <person name="Kuo A."/>
            <person name="Mondo S."/>
            <person name="Pangilinan J."/>
            <person name="Riley R."/>
            <person name="LaButti K."/>
            <person name="Andreopoulos B."/>
            <person name="Lipzen A."/>
            <person name="Chen C."/>
            <person name="Yan M."/>
            <person name="Daum C."/>
            <person name="Ng V."/>
            <person name="Clum A."/>
            <person name="Steindorff A."/>
            <person name="Ohm R.A."/>
            <person name="Martin F."/>
            <person name="Silar P."/>
            <person name="Natvig D.O."/>
            <person name="Lalanne C."/>
            <person name="Gautier V."/>
            <person name="Ament-Velasquez S.L."/>
            <person name="Kruys A."/>
            <person name="Hutchinson M.I."/>
            <person name="Powell A.J."/>
            <person name="Barry K."/>
            <person name="Miller A.N."/>
            <person name="Grigoriev I.V."/>
            <person name="Debuchy R."/>
            <person name="Gladieux P."/>
            <person name="Hiltunen Thoren M."/>
            <person name="Johannesson H."/>
        </authorList>
    </citation>
    <scope>NUCLEOTIDE SEQUENCE</scope>
    <source>
        <strain evidence="2">CBS 333.67</strain>
    </source>
</reference>
<name>A0AAJ0GPI3_9PEZI</name>
<dbReference type="EMBL" id="JAUDZG010000006">
    <property type="protein sequence ID" value="KAK3303744.1"/>
    <property type="molecule type" value="Genomic_DNA"/>
</dbReference>
<dbReference type="RefSeq" id="XP_062719524.1">
    <property type="nucleotide sequence ID" value="XM_062868074.1"/>
</dbReference>
<reference evidence="2" key="2">
    <citation type="submission" date="2023-06" db="EMBL/GenBank/DDBJ databases">
        <authorList>
            <consortium name="Lawrence Berkeley National Laboratory"/>
            <person name="Mondo S.J."/>
            <person name="Hensen N."/>
            <person name="Bonometti L."/>
            <person name="Westerberg I."/>
            <person name="Brannstrom I.O."/>
            <person name="Guillou S."/>
            <person name="Cros-Aarteil S."/>
            <person name="Calhoun S."/>
            <person name="Haridas S."/>
            <person name="Kuo A."/>
            <person name="Pangilinan J."/>
            <person name="Riley R."/>
            <person name="Labutti K."/>
            <person name="Andreopoulos B."/>
            <person name="Lipzen A."/>
            <person name="Chen C."/>
            <person name="Yanf M."/>
            <person name="Daum C."/>
            <person name="Ng V."/>
            <person name="Clum A."/>
            <person name="Steindorff A."/>
            <person name="Ohm R."/>
            <person name="Martin F."/>
            <person name="Silar P."/>
            <person name="Natvig D."/>
            <person name="Lalanne C."/>
            <person name="Gautier V."/>
            <person name="Ament-Velasquez S.L."/>
            <person name="Kruys A."/>
            <person name="Hutchinson M.I."/>
            <person name="Powell A.J."/>
            <person name="Barry K."/>
            <person name="Miller A.N."/>
            <person name="Grigoriev I.V."/>
            <person name="Debuchy R."/>
            <person name="Gladieux P."/>
            <person name="Thoren M.H."/>
            <person name="Johannesson H."/>
        </authorList>
    </citation>
    <scope>NUCLEOTIDE SEQUENCE</scope>
    <source>
        <strain evidence="2">CBS 333.67</strain>
    </source>
</reference>
<evidence type="ECO:0000313" key="2">
    <source>
        <dbReference type="EMBL" id="KAK3303744.1"/>
    </source>
</evidence>
<dbReference type="GeneID" id="87886903"/>